<dbReference type="Proteomes" id="UP000277580">
    <property type="component" value="Unassembled WGS sequence"/>
</dbReference>
<feature type="compositionally biased region" description="Basic and acidic residues" evidence="1">
    <location>
        <begin position="283"/>
        <end position="292"/>
    </location>
</feature>
<evidence type="ECO:0000313" key="3">
    <source>
        <dbReference type="Proteomes" id="UP000277580"/>
    </source>
</evidence>
<gene>
    <name evidence="2" type="ORF">P167DRAFT_579917</name>
</gene>
<evidence type="ECO:0000256" key="1">
    <source>
        <dbReference type="SAM" id="MobiDB-lite"/>
    </source>
</evidence>
<keyword evidence="3" id="KW-1185">Reference proteome</keyword>
<accession>A0A3N4K8W8</accession>
<feature type="region of interest" description="Disordered" evidence="1">
    <location>
        <begin position="268"/>
        <end position="292"/>
    </location>
</feature>
<reference evidence="2 3" key="1">
    <citation type="journal article" date="2018" name="Nat. Ecol. Evol.">
        <title>Pezizomycetes genomes reveal the molecular basis of ectomycorrhizal truffle lifestyle.</title>
        <authorList>
            <person name="Murat C."/>
            <person name="Payen T."/>
            <person name="Noel B."/>
            <person name="Kuo A."/>
            <person name="Morin E."/>
            <person name="Chen J."/>
            <person name="Kohler A."/>
            <person name="Krizsan K."/>
            <person name="Balestrini R."/>
            <person name="Da Silva C."/>
            <person name="Montanini B."/>
            <person name="Hainaut M."/>
            <person name="Levati E."/>
            <person name="Barry K.W."/>
            <person name="Belfiori B."/>
            <person name="Cichocki N."/>
            <person name="Clum A."/>
            <person name="Dockter R.B."/>
            <person name="Fauchery L."/>
            <person name="Guy J."/>
            <person name="Iotti M."/>
            <person name="Le Tacon F."/>
            <person name="Lindquist E.A."/>
            <person name="Lipzen A."/>
            <person name="Malagnac F."/>
            <person name="Mello A."/>
            <person name="Molinier V."/>
            <person name="Miyauchi S."/>
            <person name="Poulain J."/>
            <person name="Riccioni C."/>
            <person name="Rubini A."/>
            <person name="Sitrit Y."/>
            <person name="Splivallo R."/>
            <person name="Traeger S."/>
            <person name="Wang M."/>
            <person name="Zifcakova L."/>
            <person name="Wipf D."/>
            <person name="Zambonelli A."/>
            <person name="Paolocci F."/>
            <person name="Nowrousian M."/>
            <person name="Ottonello S."/>
            <person name="Baldrian P."/>
            <person name="Spatafora J.W."/>
            <person name="Henrissat B."/>
            <person name="Nagy L.G."/>
            <person name="Aury J.M."/>
            <person name="Wincker P."/>
            <person name="Grigoriev I.V."/>
            <person name="Bonfante P."/>
            <person name="Martin F.M."/>
        </authorList>
    </citation>
    <scope>NUCLEOTIDE SEQUENCE [LARGE SCALE GENOMIC DNA]</scope>
    <source>
        <strain evidence="2 3">CCBAS932</strain>
    </source>
</reference>
<evidence type="ECO:0000313" key="2">
    <source>
        <dbReference type="EMBL" id="RPB06873.1"/>
    </source>
</evidence>
<name>A0A3N4K8W8_9PEZI</name>
<dbReference type="InParanoid" id="A0A3N4K8W8"/>
<proteinExistence type="predicted"/>
<feature type="region of interest" description="Disordered" evidence="1">
    <location>
        <begin position="55"/>
        <end position="77"/>
    </location>
</feature>
<protein>
    <submittedName>
        <fullName evidence="2">Uncharacterized protein</fullName>
    </submittedName>
</protein>
<dbReference type="EMBL" id="ML119211">
    <property type="protein sequence ID" value="RPB06873.1"/>
    <property type="molecule type" value="Genomic_DNA"/>
</dbReference>
<dbReference type="AlphaFoldDB" id="A0A3N4K8W8"/>
<organism evidence="2 3">
    <name type="scientific">Morchella conica CCBAS932</name>
    <dbReference type="NCBI Taxonomy" id="1392247"/>
    <lineage>
        <taxon>Eukaryota</taxon>
        <taxon>Fungi</taxon>
        <taxon>Dikarya</taxon>
        <taxon>Ascomycota</taxon>
        <taxon>Pezizomycotina</taxon>
        <taxon>Pezizomycetes</taxon>
        <taxon>Pezizales</taxon>
        <taxon>Morchellaceae</taxon>
        <taxon>Morchella</taxon>
    </lineage>
</organism>
<sequence>MPPNTSQPPQRDEDHRMVTRTFSVKIPASWTAADVQTAIDMWILFFPGRRPSQVSEEERNASVESALATSQPAHGEFEEIPPNLTEDLYHLAKRTYLRYFKIEAPNTLIEQVYGKNLKLKNLRGFLTIKKRMMALMVSIKSNTLLKFYAHVKEALEKGGEAIRKCRDDATIRQFFAGVFTMKDVMGIFSWADSIIDIERSRNRVKNFMYGIYTNMCTKIKHHLDDPLCPKYDRHAVLAFWDSIGQEKAWDNIDLSHFALRPRDLKRKRIMPSGGAGKGRKKNKLGDHVEWELPNVEEGKEGEKVVETKVKKEVNDG</sequence>
<dbReference type="OrthoDB" id="5375063at2759"/>